<sequence>MYMAKVVGNVVATRKDESLVGYKLMVVKKIDAKGEFIDSEEVAADYVGAGIGDYVLLCKGSAVRVNDQKHKVAIDMAIIGIIDTIDV</sequence>
<keyword evidence="2" id="KW-1282">Carboxysome</keyword>
<dbReference type="InterPro" id="IPR004992">
    <property type="entry name" value="EutN_CcmL"/>
</dbReference>
<evidence type="ECO:0000313" key="5">
    <source>
        <dbReference type="Proteomes" id="UP000184241"/>
    </source>
</evidence>
<dbReference type="SUPFAM" id="SSF159133">
    <property type="entry name" value="EutN/CcmL-like"/>
    <property type="match status" value="1"/>
</dbReference>
<dbReference type="Pfam" id="PF03319">
    <property type="entry name" value="EutN_CcmL"/>
    <property type="match status" value="1"/>
</dbReference>
<proteinExistence type="predicted"/>
<keyword evidence="3" id="KW-1283">Bacterial microcompartment</keyword>
<dbReference type="Gene3D" id="2.40.50.220">
    <property type="entry name" value="EutN/Ccml"/>
    <property type="match status" value="1"/>
</dbReference>
<evidence type="ECO:0000256" key="2">
    <source>
        <dbReference type="ARBA" id="ARBA00023669"/>
    </source>
</evidence>
<dbReference type="InterPro" id="IPR036677">
    <property type="entry name" value="EutN_CcmL_sf"/>
</dbReference>
<dbReference type="PROSITE" id="PS51932">
    <property type="entry name" value="BMV"/>
    <property type="match status" value="1"/>
</dbReference>
<evidence type="ECO:0000256" key="1">
    <source>
        <dbReference type="ARBA" id="ARBA00023587"/>
    </source>
</evidence>
<organism evidence="4 5">
    <name type="scientific">Clostridium intestinale DSM 6191</name>
    <dbReference type="NCBI Taxonomy" id="1121320"/>
    <lineage>
        <taxon>Bacteria</taxon>
        <taxon>Bacillati</taxon>
        <taxon>Bacillota</taxon>
        <taxon>Clostridia</taxon>
        <taxon>Eubacteriales</taxon>
        <taxon>Clostridiaceae</taxon>
        <taxon>Clostridium</taxon>
    </lineage>
</organism>
<dbReference type="RefSeq" id="WP_021800765.1">
    <property type="nucleotide sequence ID" value="NZ_FQXU01000005.1"/>
</dbReference>
<dbReference type="EMBL" id="FQXU01000005">
    <property type="protein sequence ID" value="SHI02439.1"/>
    <property type="molecule type" value="Genomic_DNA"/>
</dbReference>
<dbReference type="PANTHER" id="PTHR36539:SF1">
    <property type="entry name" value="BACTERIAL MICROCOMPARTMENT SHELL VERTEX PROTEIN EUTN"/>
    <property type="match status" value="1"/>
</dbReference>
<dbReference type="Proteomes" id="UP000184241">
    <property type="component" value="Unassembled WGS sequence"/>
</dbReference>
<dbReference type="CDD" id="cd01614">
    <property type="entry name" value="EutN_CcmL"/>
    <property type="match status" value="1"/>
</dbReference>
<comment type="subcellular location">
    <subcellularLocation>
        <location evidence="1">Carboxysome</location>
    </subcellularLocation>
</comment>
<dbReference type="PANTHER" id="PTHR36539">
    <property type="entry name" value="ETHANOLAMINE UTILIZATION PROTEIN EUTN"/>
    <property type="match status" value="1"/>
</dbReference>
<evidence type="ECO:0000313" key="4">
    <source>
        <dbReference type="EMBL" id="SHI02439.1"/>
    </source>
</evidence>
<name>A0A1M5XRQ5_9CLOT</name>
<accession>A0A1M5XRQ5</accession>
<protein>
    <submittedName>
        <fullName evidence="4">Ethanolamine utilization protein EutN</fullName>
    </submittedName>
</protein>
<gene>
    <name evidence="4" type="ORF">SAMN02745941_01595</name>
</gene>
<reference evidence="4 5" key="1">
    <citation type="submission" date="2016-11" db="EMBL/GenBank/DDBJ databases">
        <authorList>
            <person name="Jaros S."/>
            <person name="Januszkiewicz K."/>
            <person name="Wedrychowicz H."/>
        </authorList>
    </citation>
    <scope>NUCLEOTIDE SEQUENCE [LARGE SCALE GENOMIC DNA]</scope>
    <source>
        <strain evidence="4 5">DSM 6191</strain>
    </source>
</reference>
<evidence type="ECO:0000256" key="3">
    <source>
        <dbReference type="ARBA" id="ARBA00024446"/>
    </source>
</evidence>
<dbReference type="GO" id="GO:0031470">
    <property type="term" value="C:carboxysome"/>
    <property type="evidence" value="ECO:0007669"/>
    <property type="project" value="UniProtKB-SubCell"/>
</dbReference>
<dbReference type="AlphaFoldDB" id="A0A1M5XRQ5"/>